<keyword evidence="4" id="KW-1185">Reference proteome</keyword>
<dbReference type="EMBL" id="JAKOGI010002674">
    <property type="protein sequence ID" value="KAJ8421553.1"/>
    <property type="molecule type" value="Genomic_DNA"/>
</dbReference>
<feature type="domain" description="DUF4283" evidence="2">
    <location>
        <begin position="3"/>
        <end position="63"/>
    </location>
</feature>
<accession>A0A9Q1GN36</accession>
<evidence type="ECO:0000313" key="3">
    <source>
        <dbReference type="EMBL" id="KAJ8421553.1"/>
    </source>
</evidence>
<reference evidence="3" key="1">
    <citation type="submission" date="2022-04" db="EMBL/GenBank/DDBJ databases">
        <title>Carnegiea gigantea Genome sequencing and assembly v2.</title>
        <authorList>
            <person name="Copetti D."/>
            <person name="Sanderson M.J."/>
            <person name="Burquez A."/>
            <person name="Wojciechowski M.F."/>
        </authorList>
    </citation>
    <scope>NUCLEOTIDE SEQUENCE</scope>
    <source>
        <strain evidence="3">SGP5-SGP5p</strain>
        <tissue evidence="3">Aerial part</tissue>
    </source>
</reference>
<keyword evidence="1" id="KW-1133">Transmembrane helix</keyword>
<dbReference type="Proteomes" id="UP001153076">
    <property type="component" value="Unassembled WGS sequence"/>
</dbReference>
<evidence type="ECO:0000256" key="1">
    <source>
        <dbReference type="SAM" id="Phobius"/>
    </source>
</evidence>
<feature type="transmembrane region" description="Helical" evidence="1">
    <location>
        <begin position="552"/>
        <end position="572"/>
    </location>
</feature>
<dbReference type="PANTHER" id="PTHR33116:SF84">
    <property type="entry name" value="RNA-DIRECTED DNA POLYMERASE"/>
    <property type="match status" value="1"/>
</dbReference>
<dbReference type="InterPro" id="IPR036691">
    <property type="entry name" value="Endo/exonu/phosph_ase_sf"/>
</dbReference>
<comment type="caution">
    <text evidence="3">The sequence shown here is derived from an EMBL/GenBank/DDBJ whole genome shotgun (WGS) entry which is preliminary data.</text>
</comment>
<evidence type="ECO:0000259" key="2">
    <source>
        <dbReference type="Pfam" id="PF14111"/>
    </source>
</evidence>
<dbReference type="Pfam" id="PF14111">
    <property type="entry name" value="DUF4283"/>
    <property type="match status" value="1"/>
</dbReference>
<dbReference type="OrthoDB" id="1938625at2759"/>
<sequence length="617" mass="71053">MGANPPFGVIEGFIRRIWKDKAIDEIVLVRKGVYMVRFLNEQDKLEVMQKGLYYFDNKPFLFLELDIKYWGLDSLSKIGSILGILIKTDKYTKEKINDSLSCLSHAHTDSVLYYLCVWLQSGTPETPLWDNLQNISNGMNDAWCVLGDFNAILTAEDRMGGAEINRNEECGTILLLDYQNSVDKNRQGYNQPLWYDVFDFTQATYLANGLYDCTPIIIEFLHCPRIKPKFSYYDMWSTDPSLSDIIEIYYRSRSAGNKLYQLKHLLSSLKKDLMKLNKNKFSDLHAQQVKARNDLTHIQQQLLNDPYSIDLLQHEASTMAHYIKILISWSNADWIRFGDDCTRHFFFRVKQRKLDTYIYTITDKLVLEVMFTFYKDLLGIQLPCRSHIDQEVVHSGILLAIEQQLKICAPFKDTEIKEAMFSIPNCKSPGLDGYSSGFFKATWDSVGHLVCEAIQELFPKGYIFIKAHDECSTVLPFYLRSQSQHGQMPNSLWGMFRTLKGFQEGKLPLKYLGVPVIASKLSKLDCSMLVDKILAKVKIWSSRNISFADRTVLINIVLFGMINYWASIFILAQEKHSMGGMAEFKRIPHVAWNIVCTPKSRGAVNQGPKGLELYMYC</sequence>
<protein>
    <recommendedName>
        <fullName evidence="2">DUF4283 domain-containing protein</fullName>
    </recommendedName>
</protein>
<gene>
    <name evidence="3" type="ORF">Cgig2_004598</name>
</gene>
<dbReference type="AlphaFoldDB" id="A0A9Q1GN36"/>
<keyword evidence="1" id="KW-0472">Membrane</keyword>
<name>A0A9Q1GN36_9CARY</name>
<dbReference type="Gene3D" id="3.60.10.10">
    <property type="entry name" value="Endonuclease/exonuclease/phosphatase"/>
    <property type="match status" value="1"/>
</dbReference>
<keyword evidence="1" id="KW-0812">Transmembrane</keyword>
<evidence type="ECO:0000313" key="4">
    <source>
        <dbReference type="Proteomes" id="UP001153076"/>
    </source>
</evidence>
<dbReference type="InterPro" id="IPR025558">
    <property type="entry name" value="DUF4283"/>
</dbReference>
<dbReference type="PANTHER" id="PTHR33116">
    <property type="entry name" value="REVERSE TRANSCRIPTASE ZINC-BINDING DOMAIN-CONTAINING PROTEIN-RELATED-RELATED"/>
    <property type="match status" value="1"/>
</dbReference>
<organism evidence="3 4">
    <name type="scientific">Carnegiea gigantea</name>
    <dbReference type="NCBI Taxonomy" id="171969"/>
    <lineage>
        <taxon>Eukaryota</taxon>
        <taxon>Viridiplantae</taxon>
        <taxon>Streptophyta</taxon>
        <taxon>Embryophyta</taxon>
        <taxon>Tracheophyta</taxon>
        <taxon>Spermatophyta</taxon>
        <taxon>Magnoliopsida</taxon>
        <taxon>eudicotyledons</taxon>
        <taxon>Gunneridae</taxon>
        <taxon>Pentapetalae</taxon>
        <taxon>Caryophyllales</taxon>
        <taxon>Cactineae</taxon>
        <taxon>Cactaceae</taxon>
        <taxon>Cactoideae</taxon>
        <taxon>Echinocereeae</taxon>
        <taxon>Carnegiea</taxon>
    </lineage>
</organism>
<dbReference type="SUPFAM" id="SSF56219">
    <property type="entry name" value="DNase I-like"/>
    <property type="match status" value="1"/>
</dbReference>
<proteinExistence type="predicted"/>